<protein>
    <submittedName>
        <fullName evidence="2">Uncharacterized protein</fullName>
    </submittedName>
</protein>
<name>M2R797_CERS8</name>
<feature type="compositionally biased region" description="Basic and acidic residues" evidence="1">
    <location>
        <begin position="65"/>
        <end position="83"/>
    </location>
</feature>
<dbReference type="Proteomes" id="UP000016930">
    <property type="component" value="Unassembled WGS sequence"/>
</dbReference>
<feature type="region of interest" description="Disordered" evidence="1">
    <location>
        <begin position="263"/>
        <end position="307"/>
    </location>
</feature>
<feature type="region of interest" description="Disordered" evidence="1">
    <location>
        <begin position="113"/>
        <end position="245"/>
    </location>
</feature>
<dbReference type="AlphaFoldDB" id="M2R797"/>
<feature type="compositionally biased region" description="Polar residues" evidence="1">
    <location>
        <begin position="196"/>
        <end position="227"/>
    </location>
</feature>
<reference evidence="2 3" key="1">
    <citation type="journal article" date="2012" name="Proc. Natl. Acad. Sci. U.S.A.">
        <title>Comparative genomics of Ceriporiopsis subvermispora and Phanerochaete chrysosporium provide insight into selective ligninolysis.</title>
        <authorList>
            <person name="Fernandez-Fueyo E."/>
            <person name="Ruiz-Duenas F.J."/>
            <person name="Ferreira P."/>
            <person name="Floudas D."/>
            <person name="Hibbett D.S."/>
            <person name="Canessa P."/>
            <person name="Larrondo L.F."/>
            <person name="James T.Y."/>
            <person name="Seelenfreund D."/>
            <person name="Lobos S."/>
            <person name="Polanco R."/>
            <person name="Tello M."/>
            <person name="Honda Y."/>
            <person name="Watanabe T."/>
            <person name="Watanabe T."/>
            <person name="Ryu J.S."/>
            <person name="Kubicek C.P."/>
            <person name="Schmoll M."/>
            <person name="Gaskell J."/>
            <person name="Hammel K.E."/>
            <person name="St John F.J."/>
            <person name="Vanden Wymelenberg A."/>
            <person name="Sabat G."/>
            <person name="Splinter BonDurant S."/>
            <person name="Syed K."/>
            <person name="Yadav J.S."/>
            <person name="Doddapaneni H."/>
            <person name="Subramanian V."/>
            <person name="Lavin J.L."/>
            <person name="Oguiza J.A."/>
            <person name="Perez G."/>
            <person name="Pisabarro A.G."/>
            <person name="Ramirez L."/>
            <person name="Santoyo F."/>
            <person name="Master E."/>
            <person name="Coutinho P.M."/>
            <person name="Henrissat B."/>
            <person name="Lombard V."/>
            <person name="Magnuson J.K."/>
            <person name="Kuees U."/>
            <person name="Hori C."/>
            <person name="Igarashi K."/>
            <person name="Samejima M."/>
            <person name="Held B.W."/>
            <person name="Barry K.W."/>
            <person name="LaButti K.M."/>
            <person name="Lapidus A."/>
            <person name="Lindquist E.A."/>
            <person name="Lucas S.M."/>
            <person name="Riley R."/>
            <person name="Salamov A.A."/>
            <person name="Hoffmeister D."/>
            <person name="Schwenk D."/>
            <person name="Hadar Y."/>
            <person name="Yarden O."/>
            <person name="de Vries R.P."/>
            <person name="Wiebenga A."/>
            <person name="Stenlid J."/>
            <person name="Eastwood D."/>
            <person name="Grigoriev I.V."/>
            <person name="Berka R.M."/>
            <person name="Blanchette R.A."/>
            <person name="Kersten P."/>
            <person name="Martinez A.T."/>
            <person name="Vicuna R."/>
            <person name="Cullen D."/>
        </authorList>
    </citation>
    <scope>NUCLEOTIDE SEQUENCE [LARGE SCALE GENOMIC DNA]</scope>
    <source>
        <strain evidence="2 3">B</strain>
    </source>
</reference>
<feature type="compositionally biased region" description="Polar residues" evidence="1">
    <location>
        <begin position="268"/>
        <end position="280"/>
    </location>
</feature>
<feature type="region of interest" description="Disordered" evidence="1">
    <location>
        <begin position="354"/>
        <end position="382"/>
    </location>
</feature>
<feature type="compositionally biased region" description="Polar residues" evidence="1">
    <location>
        <begin position="295"/>
        <end position="307"/>
    </location>
</feature>
<sequence>MPAPAIYVAAALGAVAAGLAFKEFVYEPHIAPRVEAWAEAFVERRRRHRALRRGPILAQPVGDGTDEHRARRSSDSFKDKKDDEDSGDEGGIGSSLEMEELVAKEVDTWRNSIRQSTLRQRRPTSTMDQSNIAIPYPLMTPTHVLFDSSDPVTPASSNSPAGPSRAHSLPSSRPLSASNSIQATLHQQGHRLPVDTSMTTRLPTPISNTSAASSRSLTPLTYSTSDALSPRAPPSRNSTPDYSDISASHLPASIYNTALLGPGGSTAARRTSSENLSAQASERAHSPFSDAWSVGTDSSTMQSISGLTSPIAHSTSSLDDLGAHSDDDVLSLRSGMFSASDLHDDQPLSLLSPTLSRRFSHSPRPGSDDGWDVVGRRSPPEL</sequence>
<feature type="compositionally biased region" description="Polar residues" evidence="1">
    <location>
        <begin position="150"/>
        <end position="161"/>
    </location>
</feature>
<keyword evidence="3" id="KW-1185">Reference proteome</keyword>
<feature type="compositionally biased region" description="Polar residues" evidence="1">
    <location>
        <begin position="169"/>
        <end position="187"/>
    </location>
</feature>
<evidence type="ECO:0000256" key="1">
    <source>
        <dbReference type="SAM" id="MobiDB-lite"/>
    </source>
</evidence>
<gene>
    <name evidence="2" type="ORF">CERSUDRAFT_91025</name>
</gene>
<evidence type="ECO:0000313" key="2">
    <source>
        <dbReference type="EMBL" id="EMD40310.1"/>
    </source>
</evidence>
<dbReference type="OrthoDB" id="3246206at2759"/>
<organism evidence="2 3">
    <name type="scientific">Ceriporiopsis subvermispora (strain B)</name>
    <name type="common">White-rot fungus</name>
    <name type="synonym">Gelatoporia subvermispora</name>
    <dbReference type="NCBI Taxonomy" id="914234"/>
    <lineage>
        <taxon>Eukaryota</taxon>
        <taxon>Fungi</taxon>
        <taxon>Dikarya</taxon>
        <taxon>Basidiomycota</taxon>
        <taxon>Agaricomycotina</taxon>
        <taxon>Agaricomycetes</taxon>
        <taxon>Polyporales</taxon>
        <taxon>Gelatoporiaceae</taxon>
        <taxon>Gelatoporia</taxon>
    </lineage>
</organism>
<accession>M2R797</accession>
<dbReference type="HOGENOM" id="CLU_806852_0_0_1"/>
<feature type="region of interest" description="Disordered" evidence="1">
    <location>
        <begin position="53"/>
        <end position="98"/>
    </location>
</feature>
<dbReference type="EMBL" id="KB445792">
    <property type="protein sequence ID" value="EMD40310.1"/>
    <property type="molecule type" value="Genomic_DNA"/>
</dbReference>
<feature type="compositionally biased region" description="Polar residues" evidence="1">
    <location>
        <begin position="113"/>
        <end position="132"/>
    </location>
</feature>
<proteinExistence type="predicted"/>
<evidence type="ECO:0000313" key="3">
    <source>
        <dbReference type="Proteomes" id="UP000016930"/>
    </source>
</evidence>